<dbReference type="AlphaFoldDB" id="A0AAJ0B353"/>
<reference evidence="1" key="1">
    <citation type="submission" date="2021-06" db="EMBL/GenBank/DDBJ databases">
        <title>Comparative genomics, transcriptomics and evolutionary studies reveal genomic signatures of adaptation to plant cell wall in hemibiotrophic fungi.</title>
        <authorList>
            <consortium name="DOE Joint Genome Institute"/>
            <person name="Baroncelli R."/>
            <person name="Diaz J.F."/>
            <person name="Benocci T."/>
            <person name="Peng M."/>
            <person name="Battaglia E."/>
            <person name="Haridas S."/>
            <person name="Andreopoulos W."/>
            <person name="Labutti K."/>
            <person name="Pangilinan J."/>
            <person name="Floch G.L."/>
            <person name="Makela M.R."/>
            <person name="Henrissat B."/>
            <person name="Grigoriev I.V."/>
            <person name="Crouch J.A."/>
            <person name="De Vries R.P."/>
            <person name="Sukno S.A."/>
            <person name="Thon M.R."/>
        </authorList>
    </citation>
    <scope>NUCLEOTIDE SEQUENCE</scope>
    <source>
        <strain evidence="1">CBS 193.32</strain>
    </source>
</reference>
<sequence length="207" mass="23101">QKECLVAESNRRSSHVTSTSETLYHLANKACYWLEALGATTHYIACRFTRKPHSLCFPLVNDGLSRLVDCFLSQVLGPRALMHSKSQMPMQIILTTPRSQNMARCVALWKTGSAQSYIHRERAPMSSLVPNFQSLSLRGAFTRASGDGRVLPIRSGVRRGGAESSSVDPNRRFDVVTRGPCRALHQWNATCDRTSKTPRLLEQREGA</sequence>
<keyword evidence="2" id="KW-1185">Reference proteome</keyword>
<feature type="non-terminal residue" evidence="1">
    <location>
        <position position="1"/>
    </location>
</feature>
<gene>
    <name evidence="1" type="ORF">BDP55DRAFT_644186</name>
</gene>
<dbReference type="EMBL" id="JAHMHR010000002">
    <property type="protein sequence ID" value="KAK1700792.1"/>
    <property type="molecule type" value="Genomic_DNA"/>
</dbReference>
<protein>
    <submittedName>
        <fullName evidence="1">Uncharacterized protein</fullName>
    </submittedName>
</protein>
<dbReference type="GeneID" id="85458095"/>
<name>A0AAJ0B353_9PEZI</name>
<organism evidence="1 2">
    <name type="scientific">Colletotrichum godetiae</name>
    <dbReference type="NCBI Taxonomy" id="1209918"/>
    <lineage>
        <taxon>Eukaryota</taxon>
        <taxon>Fungi</taxon>
        <taxon>Dikarya</taxon>
        <taxon>Ascomycota</taxon>
        <taxon>Pezizomycotina</taxon>
        <taxon>Sordariomycetes</taxon>
        <taxon>Hypocreomycetidae</taxon>
        <taxon>Glomerellales</taxon>
        <taxon>Glomerellaceae</taxon>
        <taxon>Colletotrichum</taxon>
        <taxon>Colletotrichum acutatum species complex</taxon>
    </lineage>
</organism>
<accession>A0AAJ0B353</accession>
<evidence type="ECO:0000313" key="1">
    <source>
        <dbReference type="EMBL" id="KAK1700792.1"/>
    </source>
</evidence>
<evidence type="ECO:0000313" key="2">
    <source>
        <dbReference type="Proteomes" id="UP001224890"/>
    </source>
</evidence>
<proteinExistence type="predicted"/>
<dbReference type="Proteomes" id="UP001224890">
    <property type="component" value="Unassembled WGS sequence"/>
</dbReference>
<dbReference type="RefSeq" id="XP_060436549.1">
    <property type="nucleotide sequence ID" value="XM_060573569.1"/>
</dbReference>
<comment type="caution">
    <text evidence="1">The sequence shown here is derived from an EMBL/GenBank/DDBJ whole genome shotgun (WGS) entry which is preliminary data.</text>
</comment>